<feature type="region of interest" description="Disordered" evidence="2">
    <location>
        <begin position="1"/>
        <end position="67"/>
    </location>
</feature>
<keyword evidence="4" id="KW-1185">Reference proteome</keyword>
<sequence>MDQCCSYDMPSYTEVPESIGTFESADTHRKDSTEFDSSGPPKPEVERQRDVASKKRKAEDDNRSSVDLSKATNFNAQSHSLAETTHGPKFLGQSGRHVAVLSPVPQGIQYQTPPQCDISTEKENGIQQVLAGMIQDLPSMEKPKIEANKFNCLLDDDEQKDLEEIRGGSGVSIKLIHLISQITYCAAYWKRRPDSLVLPVTGRYLVKALSNIQIWQNRARNQRADSAANPNPAIENPASELWRIAAAVYLQCRLFRLARLHVHVVANVKYLSECIDIMLKLGPDSPVQVPSLPAFMLGMLASTSEQKEISNHWLKYNVEAKDRRAIKKIWARIADEVEIKDEKVTVGESWWETQVVRKVPMDKWQEMCRI</sequence>
<comment type="caution">
    <text evidence="3">The sequence shown here is derived from an EMBL/GenBank/DDBJ whole genome shotgun (WGS) entry which is preliminary data.</text>
</comment>
<reference evidence="3 4" key="1">
    <citation type="submission" date="2018-06" db="EMBL/GenBank/DDBJ databases">
        <title>Fusarium incarnatum-equiseti species complex species 28.</title>
        <authorList>
            <person name="Gardiner D.M."/>
        </authorList>
    </citation>
    <scope>NUCLEOTIDE SEQUENCE [LARGE SCALE GENOMIC DNA]</scope>
    <source>
        <strain evidence="3 4">FIESC_28</strain>
    </source>
</reference>
<evidence type="ECO:0000313" key="3">
    <source>
        <dbReference type="EMBL" id="RBR09930.1"/>
    </source>
</evidence>
<feature type="compositionally biased region" description="Basic and acidic residues" evidence="2">
    <location>
        <begin position="43"/>
        <end position="64"/>
    </location>
</feature>
<dbReference type="Pfam" id="PF11951">
    <property type="entry name" value="Fungal_trans_2"/>
    <property type="match status" value="1"/>
</dbReference>
<evidence type="ECO:0000256" key="2">
    <source>
        <dbReference type="SAM" id="MobiDB-lite"/>
    </source>
</evidence>
<dbReference type="InterPro" id="IPR021858">
    <property type="entry name" value="Fun_TF"/>
</dbReference>
<dbReference type="Proteomes" id="UP000253153">
    <property type="component" value="Unassembled WGS sequence"/>
</dbReference>
<name>A0A366R108_9HYPO</name>
<dbReference type="GeneID" id="41999108"/>
<protein>
    <recommendedName>
        <fullName evidence="5">Transcription factor domain-containing protein</fullName>
    </recommendedName>
</protein>
<keyword evidence="1" id="KW-0539">Nucleus</keyword>
<gene>
    <name evidence="3" type="ORF">FIESC28_09676</name>
</gene>
<accession>A0A366R108</accession>
<organism evidence="3 4">
    <name type="scientific">Fusarium coffeatum</name>
    <dbReference type="NCBI Taxonomy" id="231269"/>
    <lineage>
        <taxon>Eukaryota</taxon>
        <taxon>Fungi</taxon>
        <taxon>Dikarya</taxon>
        <taxon>Ascomycota</taxon>
        <taxon>Pezizomycotina</taxon>
        <taxon>Sordariomycetes</taxon>
        <taxon>Hypocreomycetidae</taxon>
        <taxon>Hypocreales</taxon>
        <taxon>Nectriaceae</taxon>
        <taxon>Fusarium</taxon>
        <taxon>Fusarium incarnatum-equiseti species complex</taxon>
    </lineage>
</organism>
<evidence type="ECO:0008006" key="5">
    <source>
        <dbReference type="Google" id="ProtNLM"/>
    </source>
</evidence>
<evidence type="ECO:0000256" key="1">
    <source>
        <dbReference type="ARBA" id="ARBA00023242"/>
    </source>
</evidence>
<dbReference type="EMBL" id="QKXC01000250">
    <property type="protein sequence ID" value="RBR09930.1"/>
    <property type="molecule type" value="Genomic_DNA"/>
</dbReference>
<proteinExistence type="predicted"/>
<dbReference type="RefSeq" id="XP_031012132.1">
    <property type="nucleotide sequence ID" value="XM_031163812.1"/>
</dbReference>
<dbReference type="OrthoDB" id="4714810at2759"/>
<evidence type="ECO:0000313" key="4">
    <source>
        <dbReference type="Proteomes" id="UP000253153"/>
    </source>
</evidence>
<dbReference type="AlphaFoldDB" id="A0A366R108"/>